<proteinExistence type="predicted"/>
<dbReference type="AlphaFoldDB" id="A0A7R8WST3"/>
<organism evidence="2">
    <name type="scientific">Cyprideis torosa</name>
    <dbReference type="NCBI Taxonomy" id="163714"/>
    <lineage>
        <taxon>Eukaryota</taxon>
        <taxon>Metazoa</taxon>
        <taxon>Ecdysozoa</taxon>
        <taxon>Arthropoda</taxon>
        <taxon>Crustacea</taxon>
        <taxon>Oligostraca</taxon>
        <taxon>Ostracoda</taxon>
        <taxon>Podocopa</taxon>
        <taxon>Podocopida</taxon>
        <taxon>Cytherocopina</taxon>
        <taxon>Cytheroidea</taxon>
        <taxon>Cytherideidae</taxon>
        <taxon>Cyprideis</taxon>
    </lineage>
</organism>
<dbReference type="EMBL" id="OB679915">
    <property type="protein sequence ID" value="CAD7236556.1"/>
    <property type="molecule type" value="Genomic_DNA"/>
</dbReference>
<gene>
    <name evidence="2" type="ORF">CTOB1V02_LOCUS14371</name>
</gene>
<evidence type="ECO:0000313" key="2">
    <source>
        <dbReference type="EMBL" id="CAD7236556.1"/>
    </source>
</evidence>
<evidence type="ECO:0000256" key="1">
    <source>
        <dbReference type="SAM" id="MobiDB-lite"/>
    </source>
</evidence>
<name>A0A7R8WST3_9CRUS</name>
<feature type="region of interest" description="Disordered" evidence="1">
    <location>
        <begin position="53"/>
        <end position="117"/>
    </location>
</feature>
<reference evidence="2" key="1">
    <citation type="submission" date="2020-11" db="EMBL/GenBank/DDBJ databases">
        <authorList>
            <person name="Tran Van P."/>
        </authorList>
    </citation>
    <scope>NUCLEOTIDE SEQUENCE</scope>
</reference>
<accession>A0A7R8WST3</accession>
<protein>
    <submittedName>
        <fullName evidence="2">Uncharacterized protein</fullName>
    </submittedName>
</protein>
<sequence>MDLKENLTDQVASVMESVYKEQQDANEKSDWREVLTMENSLEASSQVLPYFPGHSYGDNETAVTIDGSSGTLPVEGFKKPSRSSNDGKEPENESCIQGGERNDSTEAAGDYLDIPDFDDQLENQTNLLKTEEPVFIPP</sequence>